<name>A0A2J6PVF2_9HELO</name>
<evidence type="ECO:0000256" key="4">
    <source>
        <dbReference type="ARBA" id="ARBA00022827"/>
    </source>
</evidence>
<gene>
    <name evidence="7" type="ORF">NA56DRAFT_648167</name>
</gene>
<proteinExistence type="inferred from homology"/>
<evidence type="ECO:0000256" key="3">
    <source>
        <dbReference type="ARBA" id="ARBA00022630"/>
    </source>
</evidence>
<keyword evidence="5" id="KW-0560">Oxidoreductase</keyword>
<evidence type="ECO:0000256" key="5">
    <source>
        <dbReference type="ARBA" id="ARBA00023002"/>
    </source>
</evidence>
<reference evidence="7 8" key="1">
    <citation type="submission" date="2016-05" db="EMBL/GenBank/DDBJ databases">
        <title>A degradative enzymes factory behind the ericoid mycorrhizal symbiosis.</title>
        <authorList>
            <consortium name="DOE Joint Genome Institute"/>
            <person name="Martino E."/>
            <person name="Morin E."/>
            <person name="Grelet G."/>
            <person name="Kuo A."/>
            <person name="Kohler A."/>
            <person name="Daghino S."/>
            <person name="Barry K."/>
            <person name="Choi C."/>
            <person name="Cichocki N."/>
            <person name="Clum A."/>
            <person name="Copeland A."/>
            <person name="Hainaut M."/>
            <person name="Haridas S."/>
            <person name="Labutti K."/>
            <person name="Lindquist E."/>
            <person name="Lipzen A."/>
            <person name="Khouja H.-R."/>
            <person name="Murat C."/>
            <person name="Ohm R."/>
            <person name="Olson A."/>
            <person name="Spatafora J."/>
            <person name="Veneault-Fourrey C."/>
            <person name="Henrissat B."/>
            <person name="Grigoriev I."/>
            <person name="Martin F."/>
            <person name="Perotto S."/>
        </authorList>
    </citation>
    <scope>NUCLEOTIDE SEQUENCE [LARGE SCALE GENOMIC DNA]</scope>
    <source>
        <strain evidence="7 8">UAMH 7357</strain>
    </source>
</reference>
<dbReference type="AlphaFoldDB" id="A0A2J6PVF2"/>
<keyword evidence="3" id="KW-0285">Flavoprotein</keyword>
<evidence type="ECO:0000313" key="7">
    <source>
        <dbReference type="EMBL" id="PMD17994.1"/>
    </source>
</evidence>
<dbReference type="PANTHER" id="PTHR42973">
    <property type="entry name" value="BINDING OXIDOREDUCTASE, PUTATIVE (AFU_ORTHOLOGUE AFUA_1G17690)-RELATED"/>
    <property type="match status" value="1"/>
</dbReference>
<evidence type="ECO:0000256" key="2">
    <source>
        <dbReference type="ARBA" id="ARBA00005466"/>
    </source>
</evidence>
<comment type="similarity">
    <text evidence="2">Belongs to the oxygen-dependent FAD-linked oxidoreductase family.</text>
</comment>
<keyword evidence="8" id="KW-1185">Reference proteome</keyword>
<organism evidence="7 8">
    <name type="scientific">Hyaloscypha hepaticicola</name>
    <dbReference type="NCBI Taxonomy" id="2082293"/>
    <lineage>
        <taxon>Eukaryota</taxon>
        <taxon>Fungi</taxon>
        <taxon>Dikarya</taxon>
        <taxon>Ascomycota</taxon>
        <taxon>Pezizomycotina</taxon>
        <taxon>Leotiomycetes</taxon>
        <taxon>Helotiales</taxon>
        <taxon>Hyaloscyphaceae</taxon>
        <taxon>Hyaloscypha</taxon>
    </lineage>
</organism>
<dbReference type="Proteomes" id="UP000235672">
    <property type="component" value="Unassembled WGS sequence"/>
</dbReference>
<dbReference type="OrthoDB" id="415825at2759"/>
<sequence>MVLADGTTVTASDESNPDLFWGIRGGGSNFGVVTEFTYKIHEHKGDVFFGTLAFSAEKTSKLLGIIETLRQDIESADGKLVWFLAMARFPGQPRVHPLMLFFYDGPEEEGQKFLAPVLALEPFMNQTAMKPYTKATDPMMVSPNHNRVSSSNATLASPLDLSVVETLIEDMDAFFNKYGDAVAPSRVVIELRSYKASAAVNPSATAYRSRDETIFVIMEAVYNSSVSNEAIRQDVKAITDKVKASKRQKDGKSQNLFNLNVSGGLEKVKEAYGENYPRLKELKRKYDPNFVFNKWYPISPTAE</sequence>
<dbReference type="InterPro" id="IPR016169">
    <property type="entry name" value="FAD-bd_PCMH_sub2"/>
</dbReference>
<dbReference type="EMBL" id="KZ613496">
    <property type="protein sequence ID" value="PMD17994.1"/>
    <property type="molecule type" value="Genomic_DNA"/>
</dbReference>
<feature type="domain" description="Berberine/berberine-like" evidence="6">
    <location>
        <begin position="268"/>
        <end position="293"/>
    </location>
</feature>
<comment type="cofactor">
    <cofactor evidence="1">
        <name>FAD</name>
        <dbReference type="ChEBI" id="CHEBI:57692"/>
    </cofactor>
</comment>
<dbReference type="GO" id="GO:0016491">
    <property type="term" value="F:oxidoreductase activity"/>
    <property type="evidence" value="ECO:0007669"/>
    <property type="project" value="UniProtKB-KW"/>
</dbReference>
<evidence type="ECO:0000313" key="8">
    <source>
        <dbReference type="Proteomes" id="UP000235672"/>
    </source>
</evidence>
<dbReference type="STRING" id="1745343.A0A2J6PVF2"/>
<keyword evidence="4" id="KW-0274">FAD</keyword>
<dbReference type="Gene3D" id="3.40.462.20">
    <property type="match status" value="1"/>
</dbReference>
<dbReference type="GO" id="GO:0050660">
    <property type="term" value="F:flavin adenine dinucleotide binding"/>
    <property type="evidence" value="ECO:0007669"/>
    <property type="project" value="InterPro"/>
</dbReference>
<dbReference type="InterPro" id="IPR050416">
    <property type="entry name" value="FAD-linked_Oxidoreductase"/>
</dbReference>
<accession>A0A2J6PVF2</accession>
<dbReference type="InterPro" id="IPR036318">
    <property type="entry name" value="FAD-bd_PCMH-like_sf"/>
</dbReference>
<evidence type="ECO:0000256" key="1">
    <source>
        <dbReference type="ARBA" id="ARBA00001974"/>
    </source>
</evidence>
<dbReference type="Gene3D" id="3.30.465.10">
    <property type="match status" value="1"/>
</dbReference>
<dbReference type="InterPro" id="IPR012951">
    <property type="entry name" value="BBE"/>
</dbReference>
<dbReference type="Pfam" id="PF08031">
    <property type="entry name" value="BBE"/>
    <property type="match status" value="1"/>
</dbReference>
<dbReference type="PANTHER" id="PTHR42973:SF39">
    <property type="entry name" value="FAD-BINDING PCMH-TYPE DOMAIN-CONTAINING PROTEIN"/>
    <property type="match status" value="1"/>
</dbReference>
<protein>
    <recommendedName>
        <fullName evidence="6">Berberine/berberine-like domain-containing protein</fullName>
    </recommendedName>
</protein>
<evidence type="ECO:0000259" key="6">
    <source>
        <dbReference type="Pfam" id="PF08031"/>
    </source>
</evidence>
<dbReference type="SUPFAM" id="SSF56176">
    <property type="entry name" value="FAD-binding/transporter-associated domain-like"/>
    <property type="match status" value="1"/>
</dbReference>